<protein>
    <submittedName>
        <fullName evidence="2">Uma2 family endonuclease</fullName>
    </submittedName>
</protein>
<gene>
    <name evidence="2" type="ORF">IB286_14230</name>
</gene>
<accession>A0A927C5X2</accession>
<comment type="caution">
    <text evidence="2">The sequence shown here is derived from an EMBL/GenBank/DDBJ whole genome shotgun (WGS) entry which is preliminary data.</text>
</comment>
<evidence type="ECO:0000313" key="2">
    <source>
        <dbReference type="EMBL" id="MBD2860156.1"/>
    </source>
</evidence>
<dbReference type="AlphaFoldDB" id="A0A927C5X2"/>
<dbReference type="InterPro" id="IPR012296">
    <property type="entry name" value="Nuclease_put_TT1808"/>
</dbReference>
<evidence type="ECO:0000259" key="1">
    <source>
        <dbReference type="Pfam" id="PF05685"/>
    </source>
</evidence>
<name>A0A927C5X2_9GAMM</name>
<keyword evidence="2" id="KW-0378">Hydrolase</keyword>
<evidence type="ECO:0000313" key="3">
    <source>
        <dbReference type="Proteomes" id="UP000610558"/>
    </source>
</evidence>
<keyword evidence="3" id="KW-1185">Reference proteome</keyword>
<dbReference type="GO" id="GO:0004519">
    <property type="term" value="F:endonuclease activity"/>
    <property type="evidence" value="ECO:0007669"/>
    <property type="project" value="UniProtKB-KW"/>
</dbReference>
<proteinExistence type="predicted"/>
<dbReference type="Pfam" id="PF05685">
    <property type="entry name" value="Uma2"/>
    <property type="match status" value="1"/>
</dbReference>
<keyword evidence="2" id="KW-0255">Endonuclease</keyword>
<dbReference type="Gene3D" id="3.90.1570.10">
    <property type="entry name" value="tt1808, chain A"/>
    <property type="match status" value="1"/>
</dbReference>
<dbReference type="EMBL" id="JACXLD010000013">
    <property type="protein sequence ID" value="MBD2860156.1"/>
    <property type="molecule type" value="Genomic_DNA"/>
</dbReference>
<dbReference type="InterPro" id="IPR011335">
    <property type="entry name" value="Restrct_endonuc-II-like"/>
</dbReference>
<organism evidence="2 3">
    <name type="scientific">Spongiibacter pelagi</name>
    <dbReference type="NCBI Taxonomy" id="2760804"/>
    <lineage>
        <taxon>Bacteria</taxon>
        <taxon>Pseudomonadati</taxon>
        <taxon>Pseudomonadota</taxon>
        <taxon>Gammaproteobacteria</taxon>
        <taxon>Cellvibrionales</taxon>
        <taxon>Spongiibacteraceae</taxon>
        <taxon>Spongiibacter</taxon>
    </lineage>
</organism>
<dbReference type="SUPFAM" id="SSF52980">
    <property type="entry name" value="Restriction endonuclease-like"/>
    <property type="match status" value="1"/>
</dbReference>
<dbReference type="InterPro" id="IPR008538">
    <property type="entry name" value="Uma2"/>
</dbReference>
<dbReference type="CDD" id="cd06260">
    <property type="entry name" value="DUF820-like"/>
    <property type="match status" value="1"/>
</dbReference>
<sequence>MGSPHKTNLYRDLEALPACLRGEIMGGQLITRPSPNGKHIVAASNMSAEYNIPYQKGRGGPGGWWILQEPEVHLVLDEVVVVPDVVGWRKDRMPDIPGSHKFNIVPDWVCEILSPSTASVDRVLKKPLYARYGVEFLWLADLADCTLETFELQGNYWQSTGLFSGNAMVSVQPFEDSAVCLTDLMGDW</sequence>
<feature type="domain" description="Putative restriction endonuclease" evidence="1">
    <location>
        <begin position="16"/>
        <end position="174"/>
    </location>
</feature>
<reference evidence="2" key="1">
    <citation type="submission" date="2020-09" db="EMBL/GenBank/DDBJ databases">
        <authorList>
            <person name="Yoon J.-W."/>
        </authorList>
    </citation>
    <scope>NUCLEOTIDE SEQUENCE</scope>
    <source>
        <strain evidence="2">KMU-158</strain>
    </source>
</reference>
<dbReference type="Proteomes" id="UP000610558">
    <property type="component" value="Unassembled WGS sequence"/>
</dbReference>
<keyword evidence="2" id="KW-0540">Nuclease</keyword>